<dbReference type="InterPro" id="IPR047395">
    <property type="entry name" value="Tudor_AtTudor1-like"/>
</dbReference>
<dbReference type="FunFam" id="2.40.50.90:FF:000010">
    <property type="entry name" value="Ribonuclease"/>
    <property type="match status" value="1"/>
</dbReference>
<dbReference type="PANTHER" id="PTHR12302">
    <property type="entry name" value="EBNA2 BINDING PROTEIN P100"/>
    <property type="match status" value="1"/>
</dbReference>
<keyword evidence="9" id="KW-0256">Endoplasmic reticulum</keyword>
<evidence type="ECO:0000259" key="13">
    <source>
        <dbReference type="PROSITE" id="PS50304"/>
    </source>
</evidence>
<keyword evidence="5" id="KW-0597">Phosphoprotein</keyword>
<dbReference type="GO" id="GO:0000932">
    <property type="term" value="C:P-body"/>
    <property type="evidence" value="ECO:0007669"/>
    <property type="project" value="UniProtKB-ARBA"/>
</dbReference>
<reference evidence="15" key="1">
    <citation type="submission" date="2020-03" db="EMBL/GenBank/DDBJ databases">
        <title>A high-quality chromosome-level genome assembly of a woody plant with both climbing and erect habits, Rhamnella rubrinervis.</title>
        <authorList>
            <person name="Lu Z."/>
            <person name="Yang Y."/>
            <person name="Zhu X."/>
            <person name="Sun Y."/>
        </authorList>
    </citation>
    <scope>NUCLEOTIDE SEQUENCE</scope>
    <source>
        <strain evidence="15">BYM</strain>
        <tissue evidence="15">Leaf</tissue>
    </source>
</reference>
<evidence type="ECO:0000256" key="1">
    <source>
        <dbReference type="ARBA" id="ARBA00004240"/>
    </source>
</evidence>
<dbReference type="GO" id="GO:0006402">
    <property type="term" value="P:mRNA catabolic process"/>
    <property type="evidence" value="ECO:0007669"/>
    <property type="project" value="UniProtKB-UniRule"/>
</dbReference>
<keyword evidence="8" id="KW-0378">Hydrolase</keyword>
<evidence type="ECO:0000256" key="8">
    <source>
        <dbReference type="ARBA" id="ARBA00022801"/>
    </source>
</evidence>
<dbReference type="GO" id="GO:0034605">
    <property type="term" value="P:cellular response to heat"/>
    <property type="evidence" value="ECO:0007669"/>
    <property type="project" value="UniProtKB-ARBA"/>
</dbReference>
<keyword evidence="4 11" id="KW-0963">Cytoplasm</keyword>
<comment type="subcellular location">
    <subcellularLocation>
        <location evidence="3">Cytoplasm</location>
        <location evidence="3">Perinuclear region</location>
    </subcellularLocation>
    <subcellularLocation>
        <location evidence="2">Cytoplasmic granule</location>
    </subcellularLocation>
    <subcellularLocation>
        <location evidence="1">Endoplasmic reticulum</location>
    </subcellularLocation>
</comment>
<evidence type="ECO:0000313" key="15">
    <source>
        <dbReference type="EMBL" id="KAF3441414.1"/>
    </source>
</evidence>
<feature type="domain" description="TNase-like" evidence="14">
    <location>
        <begin position="856"/>
        <end position="970"/>
    </location>
</feature>
<evidence type="ECO:0000256" key="11">
    <source>
        <dbReference type="PIRNR" id="PIRNR017179"/>
    </source>
</evidence>
<dbReference type="Pfam" id="PF00565">
    <property type="entry name" value="SNase"/>
    <property type="match status" value="5"/>
</dbReference>
<organism evidence="15 16">
    <name type="scientific">Rhamnella rubrinervis</name>
    <dbReference type="NCBI Taxonomy" id="2594499"/>
    <lineage>
        <taxon>Eukaryota</taxon>
        <taxon>Viridiplantae</taxon>
        <taxon>Streptophyta</taxon>
        <taxon>Embryophyta</taxon>
        <taxon>Tracheophyta</taxon>
        <taxon>Spermatophyta</taxon>
        <taxon>Magnoliopsida</taxon>
        <taxon>eudicotyledons</taxon>
        <taxon>Gunneridae</taxon>
        <taxon>Pentapetalae</taxon>
        <taxon>rosids</taxon>
        <taxon>fabids</taxon>
        <taxon>Rosales</taxon>
        <taxon>Rhamnaceae</taxon>
        <taxon>rhamnoid group</taxon>
        <taxon>Rhamneae</taxon>
        <taxon>Rhamnella</taxon>
    </lineage>
</organism>
<evidence type="ECO:0000313" key="16">
    <source>
        <dbReference type="Proteomes" id="UP000796880"/>
    </source>
</evidence>
<protein>
    <recommendedName>
        <fullName evidence="11">Ribonuclease</fullName>
    </recommendedName>
</protein>
<dbReference type="FunFam" id="2.40.50.90:FF:000015">
    <property type="entry name" value="Ribonuclease"/>
    <property type="match status" value="1"/>
</dbReference>
<keyword evidence="6" id="KW-0540">Nuclease</keyword>
<evidence type="ECO:0000259" key="14">
    <source>
        <dbReference type="PROSITE" id="PS50830"/>
    </source>
</evidence>
<dbReference type="GO" id="GO:0010372">
    <property type="term" value="P:positive regulation of gibberellin biosynthetic process"/>
    <property type="evidence" value="ECO:0007669"/>
    <property type="project" value="UniProtKB-ARBA"/>
</dbReference>
<evidence type="ECO:0000256" key="10">
    <source>
        <dbReference type="ARBA" id="ARBA00022990"/>
    </source>
</evidence>
<dbReference type="GO" id="GO:0016787">
    <property type="term" value="F:hydrolase activity"/>
    <property type="evidence" value="ECO:0007669"/>
    <property type="project" value="UniProtKB-KW"/>
</dbReference>
<evidence type="ECO:0000256" key="9">
    <source>
        <dbReference type="ARBA" id="ARBA00022824"/>
    </source>
</evidence>
<dbReference type="GO" id="GO:0004518">
    <property type="term" value="F:nuclease activity"/>
    <property type="evidence" value="ECO:0007669"/>
    <property type="project" value="UniProtKB-KW"/>
</dbReference>
<keyword evidence="10" id="KW-0007">Acetylation</keyword>
<dbReference type="FunFam" id="2.40.50.90:FF:000011">
    <property type="entry name" value="Ribonuclease"/>
    <property type="match status" value="1"/>
</dbReference>
<dbReference type="SUPFAM" id="SSF63748">
    <property type="entry name" value="Tudor/PWWP/MBT"/>
    <property type="match status" value="1"/>
</dbReference>
<dbReference type="OrthoDB" id="10023235at2759"/>
<dbReference type="CDD" id="cd20443">
    <property type="entry name" value="Tudor_AtTudor1-like"/>
    <property type="match status" value="1"/>
</dbReference>
<dbReference type="PROSITE" id="PS50830">
    <property type="entry name" value="TNASE_3"/>
    <property type="match status" value="5"/>
</dbReference>
<sequence length="991" mass="108533">MASSTAGATGWYRGKVKAVPSGDCLVIMAITAKPGPPPEKTITLSSLVAPRLARRGGTDEPFAWDSREYLRKLCIGKEVAFRVDYTVPSIGREFGSVFLGDKNVAILVVSEGWAKVREQGQQKGEASPFLADLLRLEEQAKQQGLGRWSKVPGAAEASIRNLPPSAIGDPGNLDAMSLLAANKGRPMEGIVEQVRDGSTVRIYLLPEFQFVQVFVAGIQSPSMGRRAAAETTVETEITSDEPNGDASSEPRAPLTSAQRVAASATSSMEVSADPFAAEAKYFTEIRVLNRDVRIVLEGVDKFSNLIGSVYYPDGESAKDLALELVENGLAKYVEWSANMMEEDAKRRLKAAELQAKKTRLKCWTNYVPPPTNSKAIHDQNFTGKVVEVVSGDCIIVADDAVPYGSPLAERRVNLSSIRCPKIGNPRRDEKPAPYAREAKEFLRTRLIGKQVNVQMEYSRKVGMADVPAAATVSADSRVMDFGSVFLSSPIKVEGDDATTPASSTAGSQQAEVNVGELVIARGFGTVIRHRDFEERSNYYDALLAAESRAVAGKKGIHSAKDPPVMHITDLLTASAKKARDFLPFLHRSRKIPAVVEYVLSGHRFKLLIPKETCSIAFSFSGVRCPGRDEPYSDEAIALMRRKIMQRDVEIEVETVDRTGTFLGSLWESKHNVAITLLEAGLAKLQTSFGTDRIPDAHLLERAEQSAKKQKLKIWENYVEGEEVLNGAAAESKQKEVLKVVVTEVLGGGKFYVQTVGDQKIASIQQQLSSLSLQEAPVIGAFNPKKGDIVLALFSADNSWNRAMIVNVPRGAVESPKDKFEVFYIDYGNQEVVPYSQLRPLDSSVSSTPGLAQLCSLAYMKVPDLEEDFGQEAAEYLSEHTLNSSKEFRAKVEDRDTSGGKVKGQGTGTVLIVTLVAVDAEISVNAAMLQEGLARLEKRKRWDSKDRQLAFDNLEKFQEEARTDRRGMWRYGDIQSDDEESGPPVRKAGGRR</sequence>
<dbReference type="GO" id="GO:0005829">
    <property type="term" value="C:cytosol"/>
    <property type="evidence" value="ECO:0007669"/>
    <property type="project" value="UniProtKB-UniRule"/>
</dbReference>
<feature type="region of interest" description="Disordered" evidence="12">
    <location>
        <begin position="966"/>
        <end position="991"/>
    </location>
</feature>
<dbReference type="EMBL" id="VOIH02000007">
    <property type="protein sequence ID" value="KAF3441414.1"/>
    <property type="molecule type" value="Genomic_DNA"/>
</dbReference>
<dbReference type="PIRSF" id="PIRSF017179">
    <property type="entry name" value="RISC-Tudor-SN"/>
    <property type="match status" value="1"/>
</dbReference>
<dbReference type="InterPro" id="IPR016071">
    <property type="entry name" value="Staphylococal_nuclease_OB-fold"/>
</dbReference>
<dbReference type="AlphaFoldDB" id="A0A8K0GWP9"/>
<feature type="domain" description="TNase-like" evidence="14">
    <location>
        <begin position="185"/>
        <end position="365"/>
    </location>
</feature>
<evidence type="ECO:0000256" key="5">
    <source>
        <dbReference type="ARBA" id="ARBA00022553"/>
    </source>
</evidence>
<proteinExistence type="predicted"/>
<dbReference type="GO" id="GO:0009651">
    <property type="term" value="P:response to salt stress"/>
    <property type="evidence" value="ECO:0007669"/>
    <property type="project" value="UniProtKB-ARBA"/>
</dbReference>
<dbReference type="Gene3D" id="2.30.30.140">
    <property type="match status" value="1"/>
</dbReference>
<comment type="caution">
    <text evidence="15">The sequence shown here is derived from an EMBL/GenBank/DDBJ whole genome shotgun (WGS) entry which is preliminary data.</text>
</comment>
<dbReference type="GO" id="GO:0005783">
    <property type="term" value="C:endoplasmic reticulum"/>
    <property type="evidence" value="ECO:0007669"/>
    <property type="project" value="UniProtKB-SubCell"/>
</dbReference>
<accession>A0A8K0GWP9</accession>
<comment type="function">
    <text evidence="11">Cytoprotective ribonuclease (RNase) required for resistance to abiotic stresses, acting as a positive regulator of mRNA decapping during stress.</text>
</comment>
<dbReference type="PANTHER" id="PTHR12302:SF2">
    <property type="entry name" value="STAPHYLOCOCCAL NUCLEASE DOMAIN-CONTAINING PROTEIN 1"/>
    <property type="match status" value="1"/>
</dbReference>
<name>A0A8K0GWP9_9ROSA</name>
<dbReference type="GO" id="GO:0031047">
    <property type="term" value="P:regulatory ncRNA-mediated gene silencing"/>
    <property type="evidence" value="ECO:0007669"/>
    <property type="project" value="UniProtKB-UniRule"/>
</dbReference>
<dbReference type="Proteomes" id="UP000796880">
    <property type="component" value="Unassembled WGS sequence"/>
</dbReference>
<dbReference type="GO" id="GO:0048471">
    <property type="term" value="C:perinuclear region of cytoplasm"/>
    <property type="evidence" value="ECO:0007669"/>
    <property type="project" value="UniProtKB-SubCell"/>
</dbReference>
<dbReference type="SUPFAM" id="SSF50199">
    <property type="entry name" value="Staphylococcal nuclease"/>
    <property type="match status" value="5"/>
</dbReference>
<dbReference type="SMART" id="SM00333">
    <property type="entry name" value="TUDOR"/>
    <property type="match status" value="1"/>
</dbReference>
<feature type="domain" description="Tudor" evidence="13">
    <location>
        <begin position="782"/>
        <end position="847"/>
    </location>
</feature>
<dbReference type="FunFam" id="2.30.30.140:FF:000018">
    <property type="entry name" value="Serine/threonine-protein kinase 31"/>
    <property type="match status" value="1"/>
</dbReference>
<evidence type="ECO:0000256" key="2">
    <source>
        <dbReference type="ARBA" id="ARBA00004463"/>
    </source>
</evidence>
<evidence type="ECO:0000256" key="4">
    <source>
        <dbReference type="ARBA" id="ARBA00022490"/>
    </source>
</evidence>
<dbReference type="Pfam" id="PF00567">
    <property type="entry name" value="TUDOR"/>
    <property type="match status" value="1"/>
</dbReference>
<evidence type="ECO:0000256" key="12">
    <source>
        <dbReference type="SAM" id="MobiDB-lite"/>
    </source>
</evidence>
<feature type="domain" description="TNase-like" evidence="14">
    <location>
        <begin position="589"/>
        <end position="716"/>
    </location>
</feature>
<dbReference type="GO" id="GO:0010494">
    <property type="term" value="C:cytoplasmic stress granule"/>
    <property type="evidence" value="ECO:0007669"/>
    <property type="project" value="UniProtKB-ARBA"/>
</dbReference>
<dbReference type="FunFam" id="2.40.50.90:FF:000018">
    <property type="entry name" value="Ribonuclease"/>
    <property type="match status" value="1"/>
</dbReference>
<dbReference type="GO" id="GO:0003729">
    <property type="term" value="F:mRNA binding"/>
    <property type="evidence" value="ECO:0007669"/>
    <property type="project" value="UniProtKB-ARBA"/>
</dbReference>
<feature type="region of interest" description="Disordered" evidence="12">
    <location>
        <begin position="226"/>
        <end position="253"/>
    </location>
</feature>
<evidence type="ECO:0000256" key="3">
    <source>
        <dbReference type="ARBA" id="ARBA00004556"/>
    </source>
</evidence>
<dbReference type="InterPro" id="IPR002999">
    <property type="entry name" value="Tudor"/>
</dbReference>
<dbReference type="SMART" id="SM00318">
    <property type="entry name" value="SNc"/>
    <property type="match status" value="5"/>
</dbReference>
<dbReference type="Gene3D" id="2.40.50.90">
    <property type="match status" value="5"/>
</dbReference>
<dbReference type="PROSITE" id="PS50304">
    <property type="entry name" value="TUDOR"/>
    <property type="match status" value="1"/>
</dbReference>
<keyword evidence="16" id="KW-1185">Reference proteome</keyword>
<evidence type="ECO:0000256" key="7">
    <source>
        <dbReference type="ARBA" id="ARBA00022737"/>
    </source>
</evidence>
<dbReference type="GO" id="GO:0005635">
    <property type="term" value="C:nuclear envelope"/>
    <property type="evidence" value="ECO:0007669"/>
    <property type="project" value="UniProtKB-ARBA"/>
</dbReference>
<gene>
    <name evidence="15" type="ORF">FNV43_RR15328</name>
</gene>
<keyword evidence="7" id="KW-0677">Repeat</keyword>
<dbReference type="InterPro" id="IPR035437">
    <property type="entry name" value="SNase_OB-fold_sf"/>
</dbReference>
<dbReference type="GO" id="GO:0006397">
    <property type="term" value="P:mRNA processing"/>
    <property type="evidence" value="ECO:0007669"/>
    <property type="project" value="UniProtKB-ARBA"/>
</dbReference>
<dbReference type="InterPro" id="IPR016685">
    <property type="entry name" value="Silence_cplx_Nase-comp_TudorSN"/>
</dbReference>
<feature type="domain" description="TNase-like" evidence="14">
    <location>
        <begin position="379"/>
        <end position="559"/>
    </location>
</feature>
<dbReference type="GO" id="GO:0031332">
    <property type="term" value="C:RNAi effector complex"/>
    <property type="evidence" value="ECO:0007669"/>
    <property type="project" value="InterPro"/>
</dbReference>
<feature type="domain" description="TNase-like" evidence="14">
    <location>
        <begin position="10"/>
        <end position="150"/>
    </location>
</feature>
<evidence type="ECO:0000256" key="6">
    <source>
        <dbReference type="ARBA" id="ARBA00022722"/>
    </source>
</evidence>